<organism evidence="1">
    <name type="scientific">Bactrocera latifrons</name>
    <name type="common">Malaysian fruit fly</name>
    <name type="synonym">Chaetodacus latifrons</name>
    <dbReference type="NCBI Taxonomy" id="174628"/>
    <lineage>
        <taxon>Eukaryota</taxon>
        <taxon>Metazoa</taxon>
        <taxon>Ecdysozoa</taxon>
        <taxon>Arthropoda</taxon>
        <taxon>Hexapoda</taxon>
        <taxon>Insecta</taxon>
        <taxon>Pterygota</taxon>
        <taxon>Neoptera</taxon>
        <taxon>Endopterygota</taxon>
        <taxon>Diptera</taxon>
        <taxon>Brachycera</taxon>
        <taxon>Muscomorpha</taxon>
        <taxon>Tephritoidea</taxon>
        <taxon>Tephritidae</taxon>
        <taxon>Bactrocera</taxon>
        <taxon>Bactrocera</taxon>
    </lineage>
</organism>
<evidence type="ECO:0000313" key="1">
    <source>
        <dbReference type="EMBL" id="JAI22549.1"/>
    </source>
</evidence>
<protein>
    <submittedName>
        <fullName evidence="1">Uncharacterized protein</fullName>
    </submittedName>
</protein>
<reference evidence="1" key="1">
    <citation type="submission" date="2015-06" db="EMBL/GenBank/DDBJ databases">
        <authorList>
            <person name="Hoefler B.C."/>
            <person name="Straight P.D."/>
        </authorList>
    </citation>
    <scope>NUCLEOTIDE SEQUENCE</scope>
</reference>
<accession>A0A0K8U7A6</accession>
<dbReference type="OrthoDB" id="8017601at2759"/>
<dbReference type="AlphaFoldDB" id="A0A0K8U7A6"/>
<sequence>MRSDTNPFFKAFEYDYESILQDDNFRNEFGAFSFIFNTMWWRQLRENNWRFFLNALKKRTFSEKYTVFVGPYGNATMPAKENPDGKPEQVTVQSIDLAVSAPKYIWAYLKPLIPSSTEEFVVIATNSPYVNQLYHTI</sequence>
<name>A0A0K8U7A6_BACLA</name>
<dbReference type="EMBL" id="GDHF01029765">
    <property type="protein sequence ID" value="JAI22549.1"/>
    <property type="molecule type" value="Transcribed_RNA"/>
</dbReference>
<gene>
    <name evidence="1" type="ORF">c0_g1_i5</name>
</gene>
<proteinExistence type="predicted"/>